<name>A0A3D8R3L8_9HELO</name>
<proteinExistence type="predicted"/>
<dbReference type="Proteomes" id="UP000256328">
    <property type="component" value="Unassembled WGS sequence"/>
</dbReference>
<reference evidence="2 3" key="1">
    <citation type="journal article" date="2018" name="IMA Fungus">
        <title>IMA Genome-F 9: Draft genome sequence of Annulohypoxylon stygium, Aspergillus mulundensis, Berkeleyomyces basicola (syn. Thielaviopsis basicola), Ceratocystis smalleyi, two Cercospora beticola strains, Coleophoma cylindrospora, Fusarium fracticaudum, Phialophora cf. hyalina, and Morchella septimelata.</title>
        <authorList>
            <person name="Wingfield B.D."/>
            <person name="Bills G.F."/>
            <person name="Dong Y."/>
            <person name="Huang W."/>
            <person name="Nel W.J."/>
            <person name="Swalarsk-Parry B.S."/>
            <person name="Vaghefi N."/>
            <person name="Wilken P.M."/>
            <person name="An Z."/>
            <person name="de Beer Z.W."/>
            <person name="De Vos L."/>
            <person name="Chen L."/>
            <person name="Duong T.A."/>
            <person name="Gao Y."/>
            <person name="Hammerbacher A."/>
            <person name="Kikkert J.R."/>
            <person name="Li Y."/>
            <person name="Li H."/>
            <person name="Li K."/>
            <person name="Li Q."/>
            <person name="Liu X."/>
            <person name="Ma X."/>
            <person name="Naidoo K."/>
            <person name="Pethybridge S.J."/>
            <person name="Sun J."/>
            <person name="Steenkamp E.T."/>
            <person name="van der Nest M.A."/>
            <person name="van Wyk S."/>
            <person name="Wingfield M.J."/>
            <person name="Xiong C."/>
            <person name="Yue Q."/>
            <person name="Zhang X."/>
        </authorList>
    </citation>
    <scope>NUCLEOTIDE SEQUENCE [LARGE SCALE GENOMIC DNA]</scope>
    <source>
        <strain evidence="2 3">BP5796</strain>
    </source>
</reference>
<comment type="caution">
    <text evidence="2">The sequence shown here is derived from an EMBL/GenBank/DDBJ whole genome shotgun (WGS) entry which is preliminary data.</text>
</comment>
<feature type="region of interest" description="Disordered" evidence="1">
    <location>
        <begin position="74"/>
        <end position="112"/>
    </location>
</feature>
<evidence type="ECO:0000313" key="2">
    <source>
        <dbReference type="EMBL" id="RDW68511.1"/>
    </source>
</evidence>
<evidence type="ECO:0000256" key="1">
    <source>
        <dbReference type="SAM" id="MobiDB-lite"/>
    </source>
</evidence>
<protein>
    <submittedName>
        <fullName evidence="2">Uncharacterized protein</fullName>
    </submittedName>
</protein>
<accession>A0A3D8R3L8</accession>
<sequence length="130" mass="14397">MILISSTAPYLICEEAQHSREHLIQPRSLPEQAHEINKLNEEPSDHADLLSVPSNNLTIPVETSSVNVRAAKRIGSRNQAKKQRRRTRNVKTKRCALASHTQSRTPKLKRASAGGDFGCAVAAVARLHRC</sequence>
<dbReference type="EMBL" id="PDLN01000013">
    <property type="protein sequence ID" value="RDW68511.1"/>
    <property type="molecule type" value="Genomic_DNA"/>
</dbReference>
<organism evidence="2 3">
    <name type="scientific">Coleophoma crateriformis</name>
    <dbReference type="NCBI Taxonomy" id="565419"/>
    <lineage>
        <taxon>Eukaryota</taxon>
        <taxon>Fungi</taxon>
        <taxon>Dikarya</taxon>
        <taxon>Ascomycota</taxon>
        <taxon>Pezizomycotina</taxon>
        <taxon>Leotiomycetes</taxon>
        <taxon>Helotiales</taxon>
        <taxon>Dermateaceae</taxon>
        <taxon>Coleophoma</taxon>
    </lineage>
</organism>
<gene>
    <name evidence="2" type="ORF">BP5796_09168</name>
</gene>
<keyword evidence="3" id="KW-1185">Reference proteome</keyword>
<dbReference type="AlphaFoldDB" id="A0A3D8R3L8"/>
<feature type="compositionally biased region" description="Basic residues" evidence="1">
    <location>
        <begin position="74"/>
        <end position="94"/>
    </location>
</feature>
<evidence type="ECO:0000313" key="3">
    <source>
        <dbReference type="Proteomes" id="UP000256328"/>
    </source>
</evidence>